<reference evidence="8" key="1">
    <citation type="journal article" date="2021" name="PeerJ">
        <title>Extensive microbial diversity within the chicken gut microbiome revealed by metagenomics and culture.</title>
        <authorList>
            <person name="Gilroy R."/>
            <person name="Ravi A."/>
            <person name="Getino M."/>
            <person name="Pursley I."/>
            <person name="Horton D.L."/>
            <person name="Alikhan N.F."/>
            <person name="Baker D."/>
            <person name="Gharbi K."/>
            <person name="Hall N."/>
            <person name="Watson M."/>
            <person name="Adriaenssens E.M."/>
            <person name="Foster-Nyarko E."/>
            <person name="Jarju S."/>
            <person name="Secka A."/>
            <person name="Antonio M."/>
            <person name="Oren A."/>
            <person name="Chaudhuri R.R."/>
            <person name="La Ragione R."/>
            <person name="Hildebrand F."/>
            <person name="Pallen M.J."/>
        </authorList>
    </citation>
    <scope>NUCLEOTIDE SEQUENCE</scope>
    <source>
        <strain evidence="8">CHK188-4685</strain>
    </source>
</reference>
<dbReference type="GO" id="GO:0042910">
    <property type="term" value="F:xenobiotic transmembrane transporter activity"/>
    <property type="evidence" value="ECO:0007669"/>
    <property type="project" value="InterPro"/>
</dbReference>
<dbReference type="InterPro" id="IPR002528">
    <property type="entry name" value="MATE_fam"/>
</dbReference>
<evidence type="ECO:0000256" key="4">
    <source>
        <dbReference type="ARBA" id="ARBA00022692"/>
    </source>
</evidence>
<feature type="transmembrane region" description="Helical" evidence="7">
    <location>
        <begin position="320"/>
        <end position="339"/>
    </location>
</feature>
<dbReference type="PANTHER" id="PTHR43549">
    <property type="entry name" value="MULTIDRUG RESISTANCE PROTEIN YPNP-RELATED"/>
    <property type="match status" value="1"/>
</dbReference>
<keyword evidence="5 7" id="KW-1133">Transmembrane helix</keyword>
<dbReference type="PANTHER" id="PTHR43549:SF3">
    <property type="entry name" value="MULTIDRUG RESISTANCE PROTEIN YPNP-RELATED"/>
    <property type="match status" value="1"/>
</dbReference>
<evidence type="ECO:0000256" key="2">
    <source>
        <dbReference type="ARBA" id="ARBA00022448"/>
    </source>
</evidence>
<dbReference type="Proteomes" id="UP000886804">
    <property type="component" value="Unassembled WGS sequence"/>
</dbReference>
<feature type="transmembrane region" description="Helical" evidence="7">
    <location>
        <begin position="394"/>
        <end position="412"/>
    </location>
</feature>
<feature type="transmembrane region" description="Helical" evidence="7">
    <location>
        <begin position="92"/>
        <end position="114"/>
    </location>
</feature>
<evidence type="ECO:0000313" key="8">
    <source>
        <dbReference type="EMBL" id="HJB06453.1"/>
    </source>
</evidence>
<evidence type="ECO:0000313" key="9">
    <source>
        <dbReference type="Proteomes" id="UP000886804"/>
    </source>
</evidence>
<feature type="transmembrane region" description="Helical" evidence="7">
    <location>
        <begin position="198"/>
        <end position="219"/>
    </location>
</feature>
<feature type="transmembrane region" description="Helical" evidence="7">
    <location>
        <begin position="134"/>
        <end position="151"/>
    </location>
</feature>
<keyword evidence="6 7" id="KW-0472">Membrane</keyword>
<feature type="transmembrane region" description="Helical" evidence="7">
    <location>
        <begin position="418"/>
        <end position="436"/>
    </location>
</feature>
<feature type="transmembrane region" description="Helical" evidence="7">
    <location>
        <begin position="12"/>
        <end position="35"/>
    </location>
</feature>
<keyword evidence="3" id="KW-1003">Cell membrane</keyword>
<evidence type="ECO:0000256" key="5">
    <source>
        <dbReference type="ARBA" id="ARBA00022989"/>
    </source>
</evidence>
<keyword evidence="2" id="KW-0813">Transport</keyword>
<evidence type="ECO:0000256" key="3">
    <source>
        <dbReference type="ARBA" id="ARBA00022475"/>
    </source>
</evidence>
<organism evidence="8 9">
    <name type="scientific">Candidatus Enterocloster faecavium</name>
    <dbReference type="NCBI Taxonomy" id="2838560"/>
    <lineage>
        <taxon>Bacteria</taxon>
        <taxon>Bacillati</taxon>
        <taxon>Bacillota</taxon>
        <taxon>Clostridia</taxon>
        <taxon>Lachnospirales</taxon>
        <taxon>Lachnospiraceae</taxon>
        <taxon>Enterocloster</taxon>
    </lineage>
</organism>
<reference evidence="8" key="2">
    <citation type="submission" date="2021-04" db="EMBL/GenBank/DDBJ databases">
        <authorList>
            <person name="Gilroy R."/>
        </authorList>
    </citation>
    <scope>NUCLEOTIDE SEQUENCE</scope>
    <source>
        <strain evidence="8">CHK188-4685</strain>
    </source>
</reference>
<evidence type="ECO:0000256" key="6">
    <source>
        <dbReference type="ARBA" id="ARBA00023136"/>
    </source>
</evidence>
<feature type="transmembrane region" description="Helical" evidence="7">
    <location>
        <begin position="271"/>
        <end position="288"/>
    </location>
</feature>
<gene>
    <name evidence="8" type="ORF">H9716_01140</name>
</gene>
<comment type="subcellular location">
    <subcellularLocation>
        <location evidence="1">Cell membrane</location>
        <topology evidence="1">Multi-pass membrane protein</topology>
    </subcellularLocation>
</comment>
<accession>A0A9D2L5R5</accession>
<feature type="transmembrane region" description="Helical" evidence="7">
    <location>
        <begin position="240"/>
        <end position="265"/>
    </location>
</feature>
<dbReference type="NCBIfam" id="TIGR00797">
    <property type="entry name" value="matE"/>
    <property type="match status" value="1"/>
</dbReference>
<dbReference type="Pfam" id="PF01554">
    <property type="entry name" value="MatE"/>
    <property type="match status" value="2"/>
</dbReference>
<dbReference type="InterPro" id="IPR052031">
    <property type="entry name" value="Membrane_Transporter-Flippase"/>
</dbReference>
<dbReference type="EMBL" id="DWYS01000013">
    <property type="protein sequence ID" value="HJB06453.1"/>
    <property type="molecule type" value="Genomic_DNA"/>
</dbReference>
<evidence type="ECO:0000256" key="7">
    <source>
        <dbReference type="SAM" id="Phobius"/>
    </source>
</evidence>
<feature type="transmembrane region" description="Helical" evidence="7">
    <location>
        <begin position="55"/>
        <end position="80"/>
    </location>
</feature>
<dbReference type="AlphaFoldDB" id="A0A9D2L5R5"/>
<feature type="transmembrane region" description="Helical" evidence="7">
    <location>
        <begin position="163"/>
        <end position="186"/>
    </location>
</feature>
<feature type="transmembrane region" description="Helical" evidence="7">
    <location>
        <begin position="359"/>
        <end position="382"/>
    </location>
</feature>
<comment type="caution">
    <text evidence="8">The sequence shown here is derived from an EMBL/GenBank/DDBJ whole genome shotgun (WGS) entry which is preliminary data.</text>
</comment>
<protein>
    <submittedName>
        <fullName evidence="8">MATE family efflux transporter</fullName>
    </submittedName>
</protein>
<keyword evidence="4 7" id="KW-0812">Transmembrane</keyword>
<dbReference type="PIRSF" id="PIRSF006603">
    <property type="entry name" value="DinF"/>
    <property type="match status" value="1"/>
</dbReference>
<evidence type="ECO:0000256" key="1">
    <source>
        <dbReference type="ARBA" id="ARBA00004651"/>
    </source>
</evidence>
<proteinExistence type="predicted"/>
<name>A0A9D2L5R5_9FIRM</name>
<dbReference type="InterPro" id="IPR048279">
    <property type="entry name" value="MdtK-like"/>
</dbReference>
<dbReference type="GO" id="GO:0005886">
    <property type="term" value="C:plasma membrane"/>
    <property type="evidence" value="ECO:0007669"/>
    <property type="project" value="UniProtKB-SubCell"/>
</dbReference>
<sequence>MNQTYMKEKPVLPLLLSMSLPMVISMLVNSLYNIVDSYFVARISEDAMTALSLVYPVQNLVSAVTIGYGVGINAVIAFYLGAQDQEKTDRAAAQGILVSAVHGVILTVGCIAAMPWFLRMFTSDEVLIDLSMRYSRIVFGFSVIVALGLAYEKIFQAVGRMGSTMFCLMAGCIANIILDPIMIFGLGPVPAMGIEGAALATGLGQALTLILYLSICRIRPIPVHIHLKDFVPDPYMIRRLYAVGIPASLSLALPSILISALNAVLSAFSESYVLVLGIYYKLQTFLYLPASGIVQGMRPVIGYNYGAGETKRVREICKTALWMTALIMIAGTLLCQTVPDRLMGLFTSNGQTIAMGAAALRIISAGFILSSVSVTFSGALEGLGMGGPSFVISLLRYIVIIIPAAFLLSRVAGAAGVWHAFWITEAAAAVFSFLILRRELKNMENRWDQPV</sequence>
<dbReference type="GO" id="GO:0015297">
    <property type="term" value="F:antiporter activity"/>
    <property type="evidence" value="ECO:0007669"/>
    <property type="project" value="InterPro"/>
</dbReference>